<reference evidence="2" key="1">
    <citation type="submission" date="2015-03" db="EMBL/GenBank/DDBJ databases">
        <title>Pseudomonas frederiksbergensis hydrocarbon degrader.</title>
        <authorList>
            <person name="Brown L.M."/>
            <person name="Ruiz O.N."/>
            <person name="Mueller S."/>
            <person name="Gunasekera T.S."/>
        </authorList>
    </citation>
    <scope>NUCLEOTIDE SEQUENCE [LARGE SCALE GENOMIC DNA]</scope>
    <source>
        <strain evidence="2">SI8</strain>
    </source>
</reference>
<dbReference type="Proteomes" id="UP000030949">
    <property type="component" value="Unassembled WGS sequence"/>
</dbReference>
<evidence type="ECO:0000313" key="2">
    <source>
        <dbReference type="Proteomes" id="UP000030949"/>
    </source>
</evidence>
<evidence type="ECO:0000313" key="1">
    <source>
        <dbReference type="EMBL" id="KHK63398.1"/>
    </source>
</evidence>
<evidence type="ECO:0008006" key="3">
    <source>
        <dbReference type="Google" id="ProtNLM"/>
    </source>
</evidence>
<protein>
    <recommendedName>
        <fullName evidence="3">DUF3077 domain-containing protein</fullName>
    </recommendedName>
</protein>
<accession>A0A0B1Z267</accession>
<organism evidence="1 2">
    <name type="scientific">Pseudomonas frederiksbergensis</name>
    <dbReference type="NCBI Taxonomy" id="104087"/>
    <lineage>
        <taxon>Bacteria</taxon>
        <taxon>Pseudomonadati</taxon>
        <taxon>Pseudomonadota</taxon>
        <taxon>Gammaproteobacteria</taxon>
        <taxon>Pseudomonadales</taxon>
        <taxon>Pseudomonadaceae</taxon>
        <taxon>Pseudomonas</taxon>
    </lineage>
</organism>
<name>A0A0B1Z267_9PSED</name>
<comment type="caution">
    <text evidence="1">The sequence shown here is derived from an EMBL/GenBank/DDBJ whole genome shotgun (WGS) entry which is preliminary data.</text>
</comment>
<sequence length="92" mass="10050">MTHPKDLKTPGLTPFSYHSDRPLFRVNSGIPIGEALSHASDLLHVAKVLAEEAAMIRGTDRYAWASYYLQDMSKAVIDDVVKVLEAPGSNPA</sequence>
<dbReference type="AlphaFoldDB" id="A0A0B1Z267"/>
<proteinExistence type="predicted"/>
<gene>
    <name evidence="1" type="ORF">JZ00_18175</name>
</gene>
<dbReference type="RefSeq" id="WP_039592676.1">
    <property type="nucleotide sequence ID" value="NZ_JQGJ02000011.1"/>
</dbReference>
<dbReference type="InterPro" id="IPR021427">
    <property type="entry name" value="DUF3077"/>
</dbReference>
<dbReference type="EMBL" id="JQGJ01000011">
    <property type="protein sequence ID" value="KHK63398.1"/>
    <property type="molecule type" value="Genomic_DNA"/>
</dbReference>
<dbReference type="Pfam" id="PF11275">
    <property type="entry name" value="DUF3077"/>
    <property type="match status" value="1"/>
</dbReference>
<dbReference type="OrthoDB" id="6899489at2"/>